<organism evidence="1 2">
    <name type="scientific">Trichonephila inaurata madagascariensis</name>
    <dbReference type="NCBI Taxonomy" id="2747483"/>
    <lineage>
        <taxon>Eukaryota</taxon>
        <taxon>Metazoa</taxon>
        <taxon>Ecdysozoa</taxon>
        <taxon>Arthropoda</taxon>
        <taxon>Chelicerata</taxon>
        <taxon>Arachnida</taxon>
        <taxon>Araneae</taxon>
        <taxon>Araneomorphae</taxon>
        <taxon>Entelegynae</taxon>
        <taxon>Araneoidea</taxon>
        <taxon>Nephilidae</taxon>
        <taxon>Trichonephila</taxon>
        <taxon>Trichonephila inaurata</taxon>
    </lineage>
</organism>
<sequence length="97" mass="10673">MRDLTGDLPNSSRWKKNGRLGGTVGVGKVVRTELFITQFLSVEGSCSNQPVFLNDHITKEDQRITFSKGNRAGGSAALHRDWIYTPSGMVFGDFILA</sequence>
<dbReference type="EMBL" id="BMAV01012620">
    <property type="protein sequence ID" value="GFY59450.1"/>
    <property type="molecule type" value="Genomic_DNA"/>
</dbReference>
<dbReference type="AlphaFoldDB" id="A0A8X6XT61"/>
<dbReference type="Proteomes" id="UP000886998">
    <property type="component" value="Unassembled WGS sequence"/>
</dbReference>
<keyword evidence="2" id="KW-1185">Reference proteome</keyword>
<gene>
    <name evidence="1" type="ORF">TNIN_241881</name>
</gene>
<evidence type="ECO:0000313" key="2">
    <source>
        <dbReference type="Proteomes" id="UP000886998"/>
    </source>
</evidence>
<comment type="caution">
    <text evidence="1">The sequence shown here is derived from an EMBL/GenBank/DDBJ whole genome shotgun (WGS) entry which is preliminary data.</text>
</comment>
<name>A0A8X6XT61_9ARAC</name>
<accession>A0A8X6XT61</accession>
<evidence type="ECO:0000313" key="1">
    <source>
        <dbReference type="EMBL" id="GFY59450.1"/>
    </source>
</evidence>
<protein>
    <submittedName>
        <fullName evidence="1">Uncharacterized protein</fullName>
    </submittedName>
</protein>
<reference evidence="1" key="1">
    <citation type="submission" date="2020-08" db="EMBL/GenBank/DDBJ databases">
        <title>Multicomponent nature underlies the extraordinary mechanical properties of spider dragline silk.</title>
        <authorList>
            <person name="Kono N."/>
            <person name="Nakamura H."/>
            <person name="Mori M."/>
            <person name="Yoshida Y."/>
            <person name="Ohtoshi R."/>
            <person name="Malay A.D."/>
            <person name="Moran D.A.P."/>
            <person name="Tomita M."/>
            <person name="Numata K."/>
            <person name="Arakawa K."/>
        </authorList>
    </citation>
    <scope>NUCLEOTIDE SEQUENCE</scope>
</reference>
<proteinExistence type="predicted"/>